<evidence type="ECO:0000256" key="3">
    <source>
        <dbReference type="ARBA" id="ARBA00022695"/>
    </source>
</evidence>
<feature type="region of interest" description="Disordered" evidence="5">
    <location>
        <begin position="1"/>
        <end position="23"/>
    </location>
</feature>
<dbReference type="InterPro" id="IPR051838">
    <property type="entry name" value="ARTD_PARP"/>
</dbReference>
<dbReference type="Proteomes" id="UP001305779">
    <property type="component" value="Unassembled WGS sequence"/>
</dbReference>
<dbReference type="EMBL" id="JAXOVC010000012">
    <property type="protein sequence ID" value="KAK4495013.1"/>
    <property type="molecule type" value="Genomic_DNA"/>
</dbReference>
<keyword evidence="3" id="KW-0548">Nucleotidyltransferase</keyword>
<sequence>MQAPTDCIPYSRSAASLPSHPKQAPRKHLFHRLSSLSLFDRKPTADAWHKQVDETAKGLRPVSPQDDAFFLFPWAQLRLHTDEFLRKSKIPVVEHDVVLVGLITSHTDKVVALAACAHALSEPAVTEVLAAFSNRDDQIEDYLQAFVAASHGKTRGFIADDVAWAKILLTVRRAASSNEPSPTALDALFSRSTKAPPPVDPTLRHKVPHVVRPLLQTLNIALVNWQKLQDWTSALPIQNVLSKIDDSVHGTSPFLEELLQTEIPTWRHWAAWRPNASRLAPWQPMSKDWLRPLWKLLGPDFDFVDGVHVSTLSRIMLDGRLIIWLQESGITPGPGLLINDTHDAQTAFINRLFDIVDVVCAEGGLAATFFWHLWLDDQLGLDQHTLDLWGLAQKSLFTRAPLFLQGVLQGGPGRDDPASTLSVGLCALDNAAYESLRRYLHADILHFIVEAANNLKSAFLTDLQADNDWFLSASAVVGLRSTLAKFSWLGKVESDDLDLSPDGVISMPNLASLQELHQVLQWPDDCLEPVARAYISNVVLGLEHGEDEGLALIEELLWLWQRPKYRSHRSAALALAHLRDLPASQRAQCVRHMHFFNERQVKKLEDAITGLKYKSTAMCHCVVRLAAKAVRRKPMAKASWAALTRYVLETYSISPRYAVADRLLTNCSFKKYRNWVRNLFCVFGESVEDIKESMQWLEQLSRFQDVLMRLQAIPESQRALHVIVASYGSLFSKQVIDTLAAIQRQINKDRSELMCHLVLSLTEKSLAKQISETVCLLSTISNAGFEQCKELVVLSDQESVYVAAVQMEVWLQSEALSPDIKKALRCLGQALHLPASPQAATAKEYFLKRFEVMMKSAHELESMRIYLKGVDRVGVATVLTNLGLEDSTSLLEEEIMDLPNELFNFVEQIDDQVVELQFPLTGVKELQRNAMGLKSNESLVVRLTTDVNGTRESFCVHVINTETDWSSVQHEPTKVWQSKPPSRQSCKHSRPTRVAYAIMRCGWQKLRATPRVTLAEIYQDIESATKAYGDNCLVCNRSIGVHLYRPTVCSKAACRSIYLTSDLDARLADLHLNQKSVGLLLAAVQSAALAMSSRAEDTSIDLLPDRPIRLADNKKLITMLDSIPAIDKMVSGLNDLNSIRVRNSIRHELLFSWTLNTYQGFIVEATGSLRIPNMPNVLQFVLADSPPAITAAFAKHDYVQPRQVLFHGTSMDRLFAILCQGLKVLSQTALQVHGAVYGTGIYLAEEPSLAVSYSRAAQRRSSSFSTQHADFVNKRILLGIEYAGEDGKQGNGIYVAADPTKLLLRYIFLLPATFKAPLANHVVPAMQSNFHTLKMGARSG</sequence>
<evidence type="ECO:0000256" key="2">
    <source>
        <dbReference type="ARBA" id="ARBA00022679"/>
    </source>
</evidence>
<evidence type="ECO:0000259" key="6">
    <source>
        <dbReference type="Pfam" id="PF00644"/>
    </source>
</evidence>
<evidence type="ECO:0000256" key="4">
    <source>
        <dbReference type="ARBA" id="ARBA00023027"/>
    </source>
</evidence>
<dbReference type="SUPFAM" id="SSF56399">
    <property type="entry name" value="ADP-ribosylation"/>
    <property type="match status" value="1"/>
</dbReference>
<feature type="domain" description="PARP catalytic" evidence="6">
    <location>
        <begin position="1191"/>
        <end position="1263"/>
    </location>
</feature>
<comment type="caution">
    <text evidence="7">The sequence shown here is derived from an EMBL/GenBank/DDBJ whole genome shotgun (WGS) entry which is preliminary data.</text>
</comment>
<accession>A0ABR0E1G8</accession>
<reference evidence="7 8" key="1">
    <citation type="journal article" date="2023" name="G3 (Bethesda)">
        <title>A chromosome-level genome assembly of Zasmidium syzygii isolated from banana leaves.</title>
        <authorList>
            <person name="van Westerhoven A.C."/>
            <person name="Mehrabi R."/>
            <person name="Talebi R."/>
            <person name="Steentjes M.B.F."/>
            <person name="Corcolon B."/>
            <person name="Chong P.A."/>
            <person name="Kema G.H.J."/>
            <person name="Seidl M.F."/>
        </authorList>
    </citation>
    <scope>NUCLEOTIDE SEQUENCE [LARGE SCALE GENOMIC DNA]</scope>
    <source>
        <strain evidence="7 8">P124</strain>
    </source>
</reference>
<dbReference type="PANTHER" id="PTHR21328">
    <property type="entry name" value="POLY ADP-RIBOSE POLYMERASE FAMILY, MEMBER PARP"/>
    <property type="match status" value="1"/>
</dbReference>
<evidence type="ECO:0000313" key="8">
    <source>
        <dbReference type="Proteomes" id="UP001305779"/>
    </source>
</evidence>
<evidence type="ECO:0000256" key="1">
    <source>
        <dbReference type="ARBA" id="ARBA00022676"/>
    </source>
</evidence>
<keyword evidence="1" id="KW-0328">Glycosyltransferase</keyword>
<dbReference type="InterPro" id="IPR012317">
    <property type="entry name" value="Poly(ADP-ribose)pol_cat_dom"/>
</dbReference>
<name>A0ABR0E1G8_ZASCE</name>
<proteinExistence type="predicted"/>
<evidence type="ECO:0000256" key="5">
    <source>
        <dbReference type="SAM" id="MobiDB-lite"/>
    </source>
</evidence>
<keyword evidence="4" id="KW-0520">NAD</keyword>
<keyword evidence="8" id="KW-1185">Reference proteome</keyword>
<dbReference type="Gene3D" id="3.90.228.10">
    <property type="match status" value="1"/>
</dbReference>
<protein>
    <recommendedName>
        <fullName evidence="6">PARP catalytic domain-containing protein</fullName>
    </recommendedName>
</protein>
<dbReference type="Pfam" id="PF00644">
    <property type="entry name" value="PARP"/>
    <property type="match status" value="1"/>
</dbReference>
<organism evidence="7 8">
    <name type="scientific">Zasmidium cellare</name>
    <name type="common">Wine cellar mold</name>
    <name type="synonym">Racodium cellare</name>
    <dbReference type="NCBI Taxonomy" id="395010"/>
    <lineage>
        <taxon>Eukaryota</taxon>
        <taxon>Fungi</taxon>
        <taxon>Dikarya</taxon>
        <taxon>Ascomycota</taxon>
        <taxon>Pezizomycotina</taxon>
        <taxon>Dothideomycetes</taxon>
        <taxon>Dothideomycetidae</taxon>
        <taxon>Mycosphaerellales</taxon>
        <taxon>Mycosphaerellaceae</taxon>
        <taxon>Zasmidium</taxon>
    </lineage>
</organism>
<keyword evidence="2" id="KW-0808">Transferase</keyword>
<gene>
    <name evidence="7" type="ORF">PRZ48_013340</name>
</gene>
<evidence type="ECO:0000313" key="7">
    <source>
        <dbReference type="EMBL" id="KAK4495013.1"/>
    </source>
</evidence>